<evidence type="ECO:0000313" key="2">
    <source>
        <dbReference type="EMBL" id="TNN84947.1"/>
    </source>
</evidence>
<dbReference type="EMBL" id="SRLO01000024">
    <property type="protein sequence ID" value="TNN84947.1"/>
    <property type="molecule type" value="Genomic_DNA"/>
</dbReference>
<feature type="region of interest" description="Disordered" evidence="1">
    <location>
        <begin position="1"/>
        <end position="46"/>
    </location>
</feature>
<evidence type="ECO:0000256" key="1">
    <source>
        <dbReference type="SAM" id="MobiDB-lite"/>
    </source>
</evidence>
<protein>
    <submittedName>
        <fullName evidence="2">Uncharacterized protein</fullName>
    </submittedName>
</protein>
<evidence type="ECO:0000313" key="3">
    <source>
        <dbReference type="Proteomes" id="UP000314294"/>
    </source>
</evidence>
<organism evidence="2 3">
    <name type="scientific">Liparis tanakae</name>
    <name type="common">Tanaka's snailfish</name>
    <dbReference type="NCBI Taxonomy" id="230148"/>
    <lineage>
        <taxon>Eukaryota</taxon>
        <taxon>Metazoa</taxon>
        <taxon>Chordata</taxon>
        <taxon>Craniata</taxon>
        <taxon>Vertebrata</taxon>
        <taxon>Euteleostomi</taxon>
        <taxon>Actinopterygii</taxon>
        <taxon>Neopterygii</taxon>
        <taxon>Teleostei</taxon>
        <taxon>Neoteleostei</taxon>
        <taxon>Acanthomorphata</taxon>
        <taxon>Eupercaria</taxon>
        <taxon>Perciformes</taxon>
        <taxon>Cottioidei</taxon>
        <taxon>Cottales</taxon>
        <taxon>Liparidae</taxon>
        <taxon>Liparis</taxon>
    </lineage>
</organism>
<reference evidence="2 3" key="1">
    <citation type="submission" date="2019-03" db="EMBL/GenBank/DDBJ databases">
        <title>First draft genome of Liparis tanakae, snailfish: a comprehensive survey of snailfish specific genes.</title>
        <authorList>
            <person name="Kim W."/>
            <person name="Song I."/>
            <person name="Jeong J.-H."/>
            <person name="Kim D."/>
            <person name="Kim S."/>
            <person name="Ryu S."/>
            <person name="Song J.Y."/>
            <person name="Lee S.K."/>
        </authorList>
    </citation>
    <scope>NUCLEOTIDE SEQUENCE [LARGE SCALE GENOMIC DNA]</scope>
    <source>
        <tissue evidence="2">Muscle</tissue>
    </source>
</reference>
<accession>A0A4Z2J4K1</accession>
<gene>
    <name evidence="2" type="ORF">EYF80_004992</name>
</gene>
<keyword evidence="3" id="KW-1185">Reference proteome</keyword>
<feature type="region of interest" description="Disordered" evidence="1">
    <location>
        <begin position="94"/>
        <end position="126"/>
    </location>
</feature>
<proteinExistence type="predicted"/>
<dbReference type="AlphaFoldDB" id="A0A4Z2J4K1"/>
<sequence>MYTNYRSGKGGGRREEGGGEEGRREERGGREDGGVQFPERNITASGQRAACGECHSADIPPAMRATALSHSGRYLAPSCEFRSQRSLPTRPYLALSPISRSNGNLPTMNRYGQDLSRHDNIPFKMK</sequence>
<name>A0A4Z2J4K1_9TELE</name>
<feature type="compositionally biased region" description="Basic and acidic residues" evidence="1">
    <location>
        <begin position="115"/>
        <end position="126"/>
    </location>
</feature>
<feature type="compositionally biased region" description="Polar residues" evidence="1">
    <location>
        <begin position="98"/>
        <end position="107"/>
    </location>
</feature>
<feature type="compositionally biased region" description="Basic and acidic residues" evidence="1">
    <location>
        <begin position="12"/>
        <end position="33"/>
    </location>
</feature>
<comment type="caution">
    <text evidence="2">The sequence shown here is derived from an EMBL/GenBank/DDBJ whole genome shotgun (WGS) entry which is preliminary data.</text>
</comment>
<dbReference type="Proteomes" id="UP000314294">
    <property type="component" value="Unassembled WGS sequence"/>
</dbReference>